<name>A0A8J3E5V8_9PROT</name>
<evidence type="ECO:0000313" key="8">
    <source>
        <dbReference type="EMBL" id="GGF24721.1"/>
    </source>
</evidence>
<keyword evidence="4" id="KW-0238">DNA-binding</keyword>
<dbReference type="SUPFAM" id="SSF88659">
    <property type="entry name" value="Sigma3 and sigma4 domains of RNA polymerase sigma factors"/>
    <property type="match status" value="1"/>
</dbReference>
<dbReference type="Gene3D" id="1.10.10.10">
    <property type="entry name" value="Winged helix-like DNA-binding domain superfamily/Winged helix DNA-binding domain"/>
    <property type="match status" value="1"/>
</dbReference>
<accession>A0A8J3E5V8</accession>
<proteinExistence type="inferred from homology"/>
<dbReference type="NCBIfam" id="TIGR02937">
    <property type="entry name" value="sigma70-ECF"/>
    <property type="match status" value="1"/>
</dbReference>
<comment type="similarity">
    <text evidence="1">Belongs to the sigma-70 factor family. ECF subfamily.</text>
</comment>
<keyword evidence="5" id="KW-0804">Transcription</keyword>
<dbReference type="InterPro" id="IPR013325">
    <property type="entry name" value="RNA_pol_sigma_r2"/>
</dbReference>
<dbReference type="GO" id="GO:0003677">
    <property type="term" value="F:DNA binding"/>
    <property type="evidence" value="ECO:0007669"/>
    <property type="project" value="UniProtKB-KW"/>
</dbReference>
<evidence type="ECO:0000259" key="7">
    <source>
        <dbReference type="Pfam" id="PF08281"/>
    </source>
</evidence>
<dbReference type="GO" id="GO:0016987">
    <property type="term" value="F:sigma factor activity"/>
    <property type="evidence" value="ECO:0007669"/>
    <property type="project" value="UniProtKB-KW"/>
</dbReference>
<reference evidence="8" key="2">
    <citation type="submission" date="2020-09" db="EMBL/GenBank/DDBJ databases">
        <authorList>
            <person name="Sun Q."/>
            <person name="Zhou Y."/>
        </authorList>
    </citation>
    <scope>NUCLEOTIDE SEQUENCE</scope>
    <source>
        <strain evidence="8">CGMCC 1.15725</strain>
    </source>
</reference>
<protein>
    <submittedName>
        <fullName evidence="8">RNA polymerase sigma factor</fullName>
    </submittedName>
</protein>
<dbReference type="InterPro" id="IPR036388">
    <property type="entry name" value="WH-like_DNA-bd_sf"/>
</dbReference>
<sequence>MDTREQIWAEAMRAERRGDAAAYGRLLEEVADVLRRLIRGRLARRGMGVHEAEDLVQEVLIGLHTKRHTWDPERPFLPWLHAIVRYKLMDAGRRSRREARYLSDLPIEEWSDLLAAPAEDPDRALVDVDRHVAALPMGQRAVVQALAIEGATVRATAERLGTSEGAIRVTLHRALRRLAAAANLEQAVPIRGKA</sequence>
<evidence type="ECO:0000313" key="9">
    <source>
        <dbReference type="Proteomes" id="UP000646365"/>
    </source>
</evidence>
<gene>
    <name evidence="8" type="primary">SigD</name>
    <name evidence="8" type="ORF">GCM10011611_33460</name>
</gene>
<dbReference type="PANTHER" id="PTHR43133">
    <property type="entry name" value="RNA POLYMERASE ECF-TYPE SIGMA FACTO"/>
    <property type="match status" value="1"/>
</dbReference>
<dbReference type="Gene3D" id="1.10.1740.10">
    <property type="match status" value="1"/>
</dbReference>
<dbReference type="InterPro" id="IPR013249">
    <property type="entry name" value="RNA_pol_sigma70_r4_t2"/>
</dbReference>
<dbReference type="AlphaFoldDB" id="A0A8J3E5V8"/>
<dbReference type="SUPFAM" id="SSF88946">
    <property type="entry name" value="Sigma2 domain of RNA polymerase sigma factors"/>
    <property type="match status" value="1"/>
</dbReference>
<feature type="domain" description="RNA polymerase sigma factor 70 region 4 type 2" evidence="7">
    <location>
        <begin position="129"/>
        <end position="178"/>
    </location>
</feature>
<evidence type="ECO:0000259" key="6">
    <source>
        <dbReference type="Pfam" id="PF04542"/>
    </source>
</evidence>
<dbReference type="InterPro" id="IPR013324">
    <property type="entry name" value="RNA_pol_sigma_r3/r4-like"/>
</dbReference>
<organism evidence="8 9">
    <name type="scientific">Aliidongia dinghuensis</name>
    <dbReference type="NCBI Taxonomy" id="1867774"/>
    <lineage>
        <taxon>Bacteria</taxon>
        <taxon>Pseudomonadati</taxon>
        <taxon>Pseudomonadota</taxon>
        <taxon>Alphaproteobacteria</taxon>
        <taxon>Rhodospirillales</taxon>
        <taxon>Dongiaceae</taxon>
        <taxon>Aliidongia</taxon>
    </lineage>
</organism>
<evidence type="ECO:0000256" key="5">
    <source>
        <dbReference type="ARBA" id="ARBA00023163"/>
    </source>
</evidence>
<dbReference type="Proteomes" id="UP000646365">
    <property type="component" value="Unassembled WGS sequence"/>
</dbReference>
<evidence type="ECO:0000256" key="1">
    <source>
        <dbReference type="ARBA" id="ARBA00010641"/>
    </source>
</evidence>
<evidence type="ECO:0000256" key="2">
    <source>
        <dbReference type="ARBA" id="ARBA00023015"/>
    </source>
</evidence>
<feature type="domain" description="RNA polymerase sigma-70 region 2" evidence="6">
    <location>
        <begin position="35"/>
        <end position="97"/>
    </location>
</feature>
<keyword evidence="3" id="KW-0731">Sigma factor</keyword>
<keyword evidence="2" id="KW-0805">Transcription regulation</keyword>
<dbReference type="PANTHER" id="PTHR43133:SF58">
    <property type="entry name" value="ECF RNA POLYMERASE SIGMA FACTOR SIGD"/>
    <property type="match status" value="1"/>
</dbReference>
<evidence type="ECO:0000256" key="4">
    <source>
        <dbReference type="ARBA" id="ARBA00023125"/>
    </source>
</evidence>
<evidence type="ECO:0000256" key="3">
    <source>
        <dbReference type="ARBA" id="ARBA00023082"/>
    </source>
</evidence>
<dbReference type="InterPro" id="IPR039425">
    <property type="entry name" value="RNA_pol_sigma-70-like"/>
</dbReference>
<dbReference type="InterPro" id="IPR007627">
    <property type="entry name" value="RNA_pol_sigma70_r2"/>
</dbReference>
<keyword evidence="9" id="KW-1185">Reference proteome</keyword>
<dbReference type="GO" id="GO:0006352">
    <property type="term" value="P:DNA-templated transcription initiation"/>
    <property type="evidence" value="ECO:0007669"/>
    <property type="project" value="InterPro"/>
</dbReference>
<comment type="caution">
    <text evidence="8">The sequence shown here is derived from an EMBL/GenBank/DDBJ whole genome shotgun (WGS) entry which is preliminary data.</text>
</comment>
<dbReference type="EMBL" id="BMJQ01000008">
    <property type="protein sequence ID" value="GGF24721.1"/>
    <property type="molecule type" value="Genomic_DNA"/>
</dbReference>
<reference evidence="8" key="1">
    <citation type="journal article" date="2014" name="Int. J. Syst. Evol. Microbiol.">
        <title>Complete genome sequence of Corynebacterium casei LMG S-19264T (=DSM 44701T), isolated from a smear-ripened cheese.</title>
        <authorList>
            <consortium name="US DOE Joint Genome Institute (JGI-PGF)"/>
            <person name="Walter F."/>
            <person name="Albersmeier A."/>
            <person name="Kalinowski J."/>
            <person name="Ruckert C."/>
        </authorList>
    </citation>
    <scope>NUCLEOTIDE SEQUENCE</scope>
    <source>
        <strain evidence="8">CGMCC 1.15725</strain>
    </source>
</reference>
<dbReference type="InterPro" id="IPR014284">
    <property type="entry name" value="RNA_pol_sigma-70_dom"/>
</dbReference>
<dbReference type="Pfam" id="PF04542">
    <property type="entry name" value="Sigma70_r2"/>
    <property type="match status" value="1"/>
</dbReference>
<dbReference type="RefSeq" id="WP_189047775.1">
    <property type="nucleotide sequence ID" value="NZ_BMJQ01000008.1"/>
</dbReference>
<dbReference type="Pfam" id="PF08281">
    <property type="entry name" value="Sigma70_r4_2"/>
    <property type="match status" value="1"/>
</dbReference>